<evidence type="ECO:0000259" key="3">
    <source>
        <dbReference type="PROSITE" id="PS51186"/>
    </source>
</evidence>
<dbReference type="HOGENOM" id="CLU_013985_22_0_6"/>
<dbReference type="InterPro" id="IPR000182">
    <property type="entry name" value="GNAT_dom"/>
</dbReference>
<evidence type="ECO:0000256" key="1">
    <source>
        <dbReference type="ARBA" id="ARBA00022679"/>
    </source>
</evidence>
<dbReference type="CDD" id="cd04301">
    <property type="entry name" value="NAT_SF"/>
    <property type="match status" value="1"/>
</dbReference>
<keyword evidence="5" id="KW-1185">Reference proteome</keyword>
<dbReference type="KEGG" id="oai:OLEAN_C34140"/>
<dbReference type="PROSITE" id="PS51186">
    <property type="entry name" value="GNAT"/>
    <property type="match status" value="1"/>
</dbReference>
<dbReference type="PANTHER" id="PTHR43420:SF12">
    <property type="entry name" value="N-ACETYLTRANSFERASE DOMAIN-CONTAINING PROTEIN"/>
    <property type="match status" value="1"/>
</dbReference>
<dbReference type="Gene3D" id="3.40.630.30">
    <property type="match status" value="1"/>
</dbReference>
<accession>R4YRP4</accession>
<dbReference type="GO" id="GO:0016747">
    <property type="term" value="F:acyltransferase activity, transferring groups other than amino-acyl groups"/>
    <property type="evidence" value="ECO:0007669"/>
    <property type="project" value="InterPro"/>
</dbReference>
<dbReference type="PANTHER" id="PTHR43420">
    <property type="entry name" value="ACETYLTRANSFERASE"/>
    <property type="match status" value="1"/>
</dbReference>
<dbReference type="InterPro" id="IPR050680">
    <property type="entry name" value="YpeA/RimI_acetyltransf"/>
</dbReference>
<dbReference type="Proteomes" id="UP000032749">
    <property type="component" value="Chromosome"/>
</dbReference>
<evidence type="ECO:0000313" key="5">
    <source>
        <dbReference type="Proteomes" id="UP000032749"/>
    </source>
</evidence>
<protein>
    <submittedName>
        <fullName evidence="4">GCN5-related N-acetyltransferase</fullName>
    </submittedName>
</protein>
<gene>
    <name evidence="4" type="ORF">OLEAN_C34140</name>
</gene>
<dbReference type="SUPFAM" id="SSF55729">
    <property type="entry name" value="Acyl-CoA N-acyltransferases (Nat)"/>
    <property type="match status" value="1"/>
</dbReference>
<sequence>MASQYQCRPINSSDMDFLYRVYESTRWEELQQAPWSDEQRREFLTMQFQAQHQHYQQHYADAEYQIIEIGGQAAGRLYLDHREDEIRIVDIALLPEYRNTGVGTKILKNILDLAGKQEVPIRIHVEKNNPALALYQRLGFTIKEDVGVYWLMEWTALICHDLFDD</sequence>
<evidence type="ECO:0000256" key="2">
    <source>
        <dbReference type="ARBA" id="ARBA00023315"/>
    </source>
</evidence>
<organism evidence="4 5">
    <name type="scientific">Oleispira antarctica RB-8</name>
    <dbReference type="NCBI Taxonomy" id="698738"/>
    <lineage>
        <taxon>Bacteria</taxon>
        <taxon>Pseudomonadati</taxon>
        <taxon>Pseudomonadota</taxon>
        <taxon>Gammaproteobacteria</taxon>
        <taxon>Oceanospirillales</taxon>
        <taxon>Oceanospirillaceae</taxon>
        <taxon>Oleispira</taxon>
    </lineage>
</organism>
<dbReference type="EMBL" id="FO203512">
    <property type="protein sequence ID" value="CCK77590.1"/>
    <property type="molecule type" value="Genomic_DNA"/>
</dbReference>
<reference evidence="4 5" key="1">
    <citation type="journal article" date="2013" name="Nat. Commun.">
        <title>Genome sequence and functional genomic analysis of the oil-degrading bacterium Oleispira antarctica.</title>
        <authorList>
            <person name="Kube M."/>
            <person name="Chernikova T.N."/>
            <person name="Al-Ramahi Y."/>
            <person name="Beloqui A."/>
            <person name="Lopez-Cortez N."/>
            <person name="Guazzaroni M.E."/>
            <person name="Heipieper H.J."/>
            <person name="Klages S."/>
            <person name="Kotsyurbenko O.R."/>
            <person name="Langer I."/>
            <person name="Nechitaylo T.Y."/>
            <person name="Lunsdorf H."/>
            <person name="Fernandez M."/>
            <person name="Juarez S."/>
            <person name="Ciordia S."/>
            <person name="Singer A."/>
            <person name="Kagan O."/>
            <person name="Egorova O."/>
            <person name="Petit P.A."/>
            <person name="Stogios P."/>
            <person name="Kim Y."/>
            <person name="Tchigvintsev A."/>
            <person name="Flick R."/>
            <person name="Denaro R."/>
            <person name="Genovese M."/>
            <person name="Albar J.P."/>
            <person name="Reva O.N."/>
            <person name="Martinez-Gomariz M."/>
            <person name="Tran H."/>
            <person name="Ferrer M."/>
            <person name="Savchenko A."/>
            <person name="Yakunin A.F."/>
            <person name="Yakimov M.M."/>
            <person name="Golyshina O.V."/>
            <person name="Reinhardt R."/>
            <person name="Golyshin P.N."/>
        </authorList>
    </citation>
    <scope>NUCLEOTIDE SEQUENCE [LARGE SCALE GENOMIC DNA]</scope>
</reference>
<dbReference type="Pfam" id="PF00583">
    <property type="entry name" value="Acetyltransf_1"/>
    <property type="match status" value="1"/>
</dbReference>
<proteinExistence type="predicted"/>
<dbReference type="PATRIC" id="fig|698738.3.peg.3552"/>
<dbReference type="InterPro" id="IPR016181">
    <property type="entry name" value="Acyl_CoA_acyltransferase"/>
</dbReference>
<name>R4YRP4_OLEAN</name>
<keyword evidence="2" id="KW-0012">Acyltransferase</keyword>
<evidence type="ECO:0000313" key="4">
    <source>
        <dbReference type="EMBL" id="CCK77590.1"/>
    </source>
</evidence>
<feature type="domain" description="N-acetyltransferase" evidence="3">
    <location>
        <begin position="5"/>
        <end position="157"/>
    </location>
</feature>
<dbReference type="STRING" id="698738.OLEAN_C34140"/>
<keyword evidence="1 4" id="KW-0808">Transferase</keyword>
<dbReference type="AlphaFoldDB" id="R4YRP4"/>